<proteinExistence type="predicted"/>
<gene>
    <name evidence="2" type="ORF">C8D88_1011143</name>
</gene>
<organism evidence="2 3">
    <name type="scientific">Lentzea atacamensis</name>
    <dbReference type="NCBI Taxonomy" id="531938"/>
    <lineage>
        <taxon>Bacteria</taxon>
        <taxon>Bacillati</taxon>
        <taxon>Actinomycetota</taxon>
        <taxon>Actinomycetes</taxon>
        <taxon>Pseudonocardiales</taxon>
        <taxon>Pseudonocardiaceae</taxon>
        <taxon>Lentzea</taxon>
    </lineage>
</organism>
<evidence type="ECO:0000313" key="3">
    <source>
        <dbReference type="Proteomes" id="UP000246005"/>
    </source>
</evidence>
<protein>
    <submittedName>
        <fullName evidence="2">HxlR family transcriptional regulator</fullName>
    </submittedName>
</protein>
<feature type="domain" description="HTH hxlR-type" evidence="1">
    <location>
        <begin position="1"/>
        <end position="28"/>
    </location>
</feature>
<dbReference type="InterPro" id="IPR036388">
    <property type="entry name" value="WH-like_DNA-bd_sf"/>
</dbReference>
<reference evidence="2 3" key="1">
    <citation type="submission" date="2018-05" db="EMBL/GenBank/DDBJ databases">
        <title>Genomic Encyclopedia of Type Strains, Phase IV (KMG-IV): sequencing the most valuable type-strain genomes for metagenomic binning, comparative biology and taxonomic classification.</title>
        <authorList>
            <person name="Goeker M."/>
        </authorList>
    </citation>
    <scope>NUCLEOTIDE SEQUENCE [LARGE SCALE GENOMIC DNA]</scope>
    <source>
        <strain evidence="2 3">DSM 45480</strain>
    </source>
</reference>
<name>A0A316IC70_9PSEU</name>
<dbReference type="Proteomes" id="UP000246005">
    <property type="component" value="Unassembled WGS sequence"/>
</dbReference>
<evidence type="ECO:0000313" key="2">
    <source>
        <dbReference type="EMBL" id="PWK91112.1"/>
    </source>
</evidence>
<dbReference type="Gene3D" id="1.10.10.10">
    <property type="entry name" value="Winged helix-like DNA-binding domain superfamily/Winged helix DNA-binding domain"/>
    <property type="match status" value="1"/>
</dbReference>
<dbReference type="AlphaFoldDB" id="A0A316IC70"/>
<evidence type="ECO:0000259" key="1">
    <source>
        <dbReference type="Pfam" id="PF01638"/>
    </source>
</evidence>
<accession>A0A316IC70</accession>
<sequence>MEYEISELGRSLAPIFHQLAEWSKHNLAVAEKARQRYDR</sequence>
<dbReference type="InterPro" id="IPR002577">
    <property type="entry name" value="HTH_HxlR"/>
</dbReference>
<dbReference type="Pfam" id="PF01638">
    <property type="entry name" value="HxlR"/>
    <property type="match status" value="1"/>
</dbReference>
<dbReference type="EMBL" id="QGHB01000001">
    <property type="protein sequence ID" value="PWK91112.1"/>
    <property type="molecule type" value="Genomic_DNA"/>
</dbReference>
<comment type="caution">
    <text evidence="2">The sequence shown here is derived from an EMBL/GenBank/DDBJ whole genome shotgun (WGS) entry which is preliminary data.</text>
</comment>